<proteinExistence type="predicted"/>
<accession>K3ZKQ5</accession>
<evidence type="ECO:0000313" key="2">
    <source>
        <dbReference type="Proteomes" id="UP000004995"/>
    </source>
</evidence>
<name>K3ZKQ5_SETIT</name>
<dbReference type="EMBL" id="AGNK02004778">
    <property type="status" value="NOT_ANNOTATED_CDS"/>
    <property type="molecule type" value="Genomic_DNA"/>
</dbReference>
<dbReference type="EnsemblPlants" id="KQK94192">
    <property type="protein sequence ID" value="KQK94192"/>
    <property type="gene ID" value="SETIT_027161mg"/>
</dbReference>
<organism evidence="1 2">
    <name type="scientific">Setaria italica</name>
    <name type="common">Foxtail millet</name>
    <name type="synonym">Panicum italicum</name>
    <dbReference type="NCBI Taxonomy" id="4555"/>
    <lineage>
        <taxon>Eukaryota</taxon>
        <taxon>Viridiplantae</taxon>
        <taxon>Streptophyta</taxon>
        <taxon>Embryophyta</taxon>
        <taxon>Tracheophyta</taxon>
        <taxon>Spermatophyta</taxon>
        <taxon>Magnoliopsida</taxon>
        <taxon>Liliopsida</taxon>
        <taxon>Poales</taxon>
        <taxon>Poaceae</taxon>
        <taxon>PACMAD clade</taxon>
        <taxon>Panicoideae</taxon>
        <taxon>Panicodae</taxon>
        <taxon>Paniceae</taxon>
        <taxon>Cenchrinae</taxon>
        <taxon>Setaria</taxon>
    </lineage>
</organism>
<dbReference type="Gramene" id="KQK94192">
    <property type="protein sequence ID" value="KQK94192"/>
    <property type="gene ID" value="SETIT_027161mg"/>
</dbReference>
<dbReference type="Proteomes" id="UP000004995">
    <property type="component" value="Unassembled WGS sequence"/>
</dbReference>
<reference evidence="1" key="2">
    <citation type="submission" date="2018-08" db="UniProtKB">
        <authorList>
            <consortium name="EnsemblPlants"/>
        </authorList>
    </citation>
    <scope>IDENTIFICATION</scope>
    <source>
        <strain evidence="1">Yugu1</strain>
    </source>
</reference>
<keyword evidence="2" id="KW-1185">Reference proteome</keyword>
<reference evidence="2" key="1">
    <citation type="journal article" date="2012" name="Nat. Biotechnol.">
        <title>Reference genome sequence of the model plant Setaria.</title>
        <authorList>
            <person name="Bennetzen J.L."/>
            <person name="Schmutz J."/>
            <person name="Wang H."/>
            <person name="Percifield R."/>
            <person name="Hawkins J."/>
            <person name="Pontaroli A.C."/>
            <person name="Estep M."/>
            <person name="Feng L."/>
            <person name="Vaughn J.N."/>
            <person name="Grimwood J."/>
            <person name="Jenkins J."/>
            <person name="Barry K."/>
            <person name="Lindquist E."/>
            <person name="Hellsten U."/>
            <person name="Deshpande S."/>
            <person name="Wang X."/>
            <person name="Wu X."/>
            <person name="Mitros T."/>
            <person name="Triplett J."/>
            <person name="Yang X."/>
            <person name="Ye C.Y."/>
            <person name="Mauro-Herrera M."/>
            <person name="Wang L."/>
            <person name="Li P."/>
            <person name="Sharma M."/>
            <person name="Sharma R."/>
            <person name="Ronald P.C."/>
            <person name="Panaud O."/>
            <person name="Kellogg E.A."/>
            <person name="Brutnell T.P."/>
            <person name="Doust A.N."/>
            <person name="Tuskan G.A."/>
            <person name="Rokhsar D."/>
            <person name="Devos K.M."/>
        </authorList>
    </citation>
    <scope>NUCLEOTIDE SEQUENCE [LARGE SCALE GENOMIC DNA]</scope>
    <source>
        <strain evidence="2">cv. Yugu1</strain>
    </source>
</reference>
<dbReference type="AlphaFoldDB" id="K3ZKQ5"/>
<sequence length="78" mass="8283">MIGPTCCSVLGHGLNIHIFSIRKLVREQLTIIYIPRAPLVGSTKGRGKMSPAQAQVTGVTLLPTCVVARVPASSRVLC</sequence>
<dbReference type="HOGENOM" id="CLU_2626662_0_0_1"/>
<evidence type="ECO:0000313" key="1">
    <source>
        <dbReference type="EnsemblPlants" id="KQK94192"/>
    </source>
</evidence>
<protein>
    <submittedName>
        <fullName evidence="1">Uncharacterized protein</fullName>
    </submittedName>
</protein>
<dbReference type="InParanoid" id="K3ZKQ5"/>